<dbReference type="CDD" id="cd06462">
    <property type="entry name" value="Peptidase_S24_S26"/>
    <property type="match status" value="1"/>
</dbReference>
<dbReference type="InterPro" id="IPR036286">
    <property type="entry name" value="LexA/Signal_pep-like_sf"/>
</dbReference>
<dbReference type="EMBL" id="JAVDQF010000001">
    <property type="protein sequence ID" value="MDR6269013.1"/>
    <property type="molecule type" value="Genomic_DNA"/>
</dbReference>
<evidence type="ECO:0000256" key="4">
    <source>
        <dbReference type="ARBA" id="ARBA00023136"/>
    </source>
</evidence>
<accession>A0ABU1J9D5</accession>
<dbReference type="PANTHER" id="PTHR10806">
    <property type="entry name" value="SIGNAL PEPTIDASE COMPLEX CATALYTIC SUBUNIT SEC11"/>
    <property type="match status" value="1"/>
</dbReference>
<dbReference type="InterPro" id="IPR001733">
    <property type="entry name" value="Peptidase_S26B"/>
</dbReference>
<keyword evidence="2 6" id="KW-0812">Transmembrane</keyword>
<reference evidence="8 9" key="1">
    <citation type="submission" date="2023-07" db="EMBL/GenBank/DDBJ databases">
        <title>Sequencing the genomes of 1000 actinobacteria strains.</title>
        <authorList>
            <person name="Klenk H.-P."/>
        </authorList>
    </citation>
    <scope>NUCLEOTIDE SEQUENCE [LARGE SCALE GENOMIC DNA]</scope>
    <source>
        <strain evidence="8 9">DSM 14555</strain>
    </source>
</reference>
<dbReference type="PRINTS" id="PR00728">
    <property type="entry name" value="SIGNALPTASE"/>
</dbReference>
<name>A0ABU1J9D5_9MICC</name>
<comment type="subcellular location">
    <subcellularLocation>
        <location evidence="1">Membrane</location>
    </subcellularLocation>
</comment>
<dbReference type="PANTHER" id="PTHR10806:SF6">
    <property type="entry name" value="SIGNAL PEPTIDASE COMPLEX CATALYTIC SUBUNIT SEC11"/>
    <property type="match status" value="1"/>
</dbReference>
<evidence type="ECO:0000256" key="3">
    <source>
        <dbReference type="ARBA" id="ARBA00022989"/>
    </source>
</evidence>
<evidence type="ECO:0000313" key="9">
    <source>
        <dbReference type="Proteomes" id="UP001185069"/>
    </source>
</evidence>
<protein>
    <recommendedName>
        <fullName evidence="5">Signal peptidase I</fullName>
        <ecNumber evidence="5">3.4.21.89</ecNumber>
    </recommendedName>
</protein>
<feature type="domain" description="Peptidase S26" evidence="7">
    <location>
        <begin position="51"/>
        <end position="123"/>
    </location>
</feature>
<sequence>MTAVELRRRALRGRPEPAGAAGPGTGRHRRTAGAGIFWWIGQIASWLFLFLVLAVLAVLIVVPRVAGAESYTVLTGSMSPGIQPGDLVVVKPVAADQVAIGSVVTYQLVSGQSEVVTHRVVGLSIGTDGSQRFVTQGDANNAPDAEPVRPVQLRGVLWYTVPLLGYLNMVINGQLHMVLLVLAVTALLGYAAAMLFGAWRDWRRRHEVLR</sequence>
<dbReference type="InterPro" id="IPR019533">
    <property type="entry name" value="Peptidase_S26"/>
</dbReference>
<evidence type="ECO:0000259" key="7">
    <source>
        <dbReference type="Pfam" id="PF10502"/>
    </source>
</evidence>
<keyword evidence="8" id="KW-0378">Hydrolase</keyword>
<gene>
    <name evidence="8" type="ORF">JOE69_001251</name>
</gene>
<dbReference type="Gene3D" id="2.10.109.10">
    <property type="entry name" value="Umud Fragment, subunit A"/>
    <property type="match status" value="1"/>
</dbReference>
<dbReference type="GO" id="GO:0016787">
    <property type="term" value="F:hydrolase activity"/>
    <property type="evidence" value="ECO:0007669"/>
    <property type="project" value="UniProtKB-KW"/>
</dbReference>
<dbReference type="EC" id="3.4.21.89" evidence="5"/>
<comment type="caution">
    <text evidence="8">The sequence shown here is derived from an EMBL/GenBank/DDBJ whole genome shotgun (WGS) entry which is preliminary data.</text>
</comment>
<evidence type="ECO:0000256" key="6">
    <source>
        <dbReference type="SAM" id="Phobius"/>
    </source>
</evidence>
<evidence type="ECO:0000256" key="2">
    <source>
        <dbReference type="ARBA" id="ARBA00022692"/>
    </source>
</evidence>
<organism evidence="8 9">
    <name type="scientific">Arthrobacter russicus</name>
    <dbReference type="NCBI Taxonomy" id="172040"/>
    <lineage>
        <taxon>Bacteria</taxon>
        <taxon>Bacillati</taxon>
        <taxon>Actinomycetota</taxon>
        <taxon>Actinomycetes</taxon>
        <taxon>Micrococcales</taxon>
        <taxon>Micrococcaceae</taxon>
        <taxon>Arthrobacter</taxon>
    </lineage>
</organism>
<evidence type="ECO:0000256" key="5">
    <source>
        <dbReference type="NCBIfam" id="TIGR02228"/>
    </source>
</evidence>
<keyword evidence="4 6" id="KW-0472">Membrane</keyword>
<feature type="transmembrane region" description="Helical" evidence="6">
    <location>
        <begin position="36"/>
        <end position="62"/>
    </location>
</feature>
<dbReference type="Proteomes" id="UP001185069">
    <property type="component" value="Unassembled WGS sequence"/>
</dbReference>
<dbReference type="RefSeq" id="WP_309797013.1">
    <property type="nucleotide sequence ID" value="NZ_BAAAHY010000001.1"/>
</dbReference>
<evidence type="ECO:0000256" key="1">
    <source>
        <dbReference type="ARBA" id="ARBA00004370"/>
    </source>
</evidence>
<evidence type="ECO:0000313" key="8">
    <source>
        <dbReference type="EMBL" id="MDR6269013.1"/>
    </source>
</evidence>
<keyword evidence="9" id="KW-1185">Reference proteome</keyword>
<dbReference type="NCBIfam" id="TIGR02228">
    <property type="entry name" value="sigpep_I_arch"/>
    <property type="match status" value="1"/>
</dbReference>
<keyword evidence="3 6" id="KW-1133">Transmembrane helix</keyword>
<proteinExistence type="predicted"/>
<dbReference type="Pfam" id="PF10502">
    <property type="entry name" value="Peptidase_S26"/>
    <property type="match status" value="1"/>
</dbReference>
<dbReference type="SUPFAM" id="SSF51306">
    <property type="entry name" value="LexA/Signal peptidase"/>
    <property type="match status" value="1"/>
</dbReference>
<feature type="transmembrane region" description="Helical" evidence="6">
    <location>
        <begin position="177"/>
        <end position="199"/>
    </location>
</feature>